<keyword evidence="1" id="KW-1133">Transmembrane helix</keyword>
<accession>A0A834KB41</accession>
<sequence>MRQNLADQSVSQPARQLVSQSTAAAVAVAAAVAAVTVAAVTVAAPGAAFQVFIVFSQEWSSVTTSRLHPDKAINTRARLMECVGLP</sequence>
<comment type="caution">
    <text evidence="2">The sequence shown here is derived from an EMBL/GenBank/DDBJ whole genome shotgun (WGS) entry which is preliminary data.</text>
</comment>
<dbReference type="Proteomes" id="UP000617340">
    <property type="component" value="Unassembled WGS sequence"/>
</dbReference>
<evidence type="ECO:0000313" key="2">
    <source>
        <dbReference type="EMBL" id="KAF7403478.1"/>
    </source>
</evidence>
<name>A0A834KB41_VESGE</name>
<reference evidence="2" key="1">
    <citation type="journal article" date="2020" name="G3 (Bethesda)">
        <title>High-Quality Assemblies for Three Invasive Social Wasps from the &lt;i&gt;Vespula&lt;/i&gt; Genus.</title>
        <authorList>
            <person name="Harrop T.W.R."/>
            <person name="Guhlin J."/>
            <person name="McLaughlin G.M."/>
            <person name="Permina E."/>
            <person name="Stockwell P."/>
            <person name="Gilligan J."/>
            <person name="Le Lec M.F."/>
            <person name="Gruber M.A.M."/>
            <person name="Quinn O."/>
            <person name="Lovegrove M."/>
            <person name="Duncan E.J."/>
            <person name="Remnant E.J."/>
            <person name="Van Eeckhoven J."/>
            <person name="Graham B."/>
            <person name="Knapp R.A."/>
            <person name="Langford K.W."/>
            <person name="Kronenberg Z."/>
            <person name="Press M.O."/>
            <person name="Eacker S.M."/>
            <person name="Wilson-Rankin E.E."/>
            <person name="Purcell J."/>
            <person name="Lester P.J."/>
            <person name="Dearden P.K."/>
        </authorList>
    </citation>
    <scope>NUCLEOTIDE SEQUENCE</scope>
    <source>
        <strain evidence="2">Linc-1</strain>
    </source>
</reference>
<dbReference type="AlphaFoldDB" id="A0A834KB41"/>
<evidence type="ECO:0000256" key="1">
    <source>
        <dbReference type="SAM" id="Phobius"/>
    </source>
</evidence>
<feature type="transmembrane region" description="Helical" evidence="1">
    <location>
        <begin position="23"/>
        <end position="56"/>
    </location>
</feature>
<gene>
    <name evidence="2" type="ORF">HZH68_006272</name>
</gene>
<keyword evidence="1" id="KW-0812">Transmembrane</keyword>
<protein>
    <submittedName>
        <fullName evidence="2">Uncharacterized protein</fullName>
    </submittedName>
</protein>
<keyword evidence="1" id="KW-0472">Membrane</keyword>
<evidence type="ECO:0000313" key="3">
    <source>
        <dbReference type="Proteomes" id="UP000617340"/>
    </source>
</evidence>
<proteinExistence type="predicted"/>
<dbReference type="EMBL" id="JACSDZ010000005">
    <property type="protein sequence ID" value="KAF7403478.1"/>
    <property type="molecule type" value="Genomic_DNA"/>
</dbReference>
<keyword evidence="3" id="KW-1185">Reference proteome</keyword>
<organism evidence="2 3">
    <name type="scientific">Vespula germanica</name>
    <name type="common">German yellow jacket</name>
    <name type="synonym">Paravespula germanica</name>
    <dbReference type="NCBI Taxonomy" id="30212"/>
    <lineage>
        <taxon>Eukaryota</taxon>
        <taxon>Metazoa</taxon>
        <taxon>Ecdysozoa</taxon>
        <taxon>Arthropoda</taxon>
        <taxon>Hexapoda</taxon>
        <taxon>Insecta</taxon>
        <taxon>Pterygota</taxon>
        <taxon>Neoptera</taxon>
        <taxon>Endopterygota</taxon>
        <taxon>Hymenoptera</taxon>
        <taxon>Apocrita</taxon>
        <taxon>Aculeata</taxon>
        <taxon>Vespoidea</taxon>
        <taxon>Vespidae</taxon>
        <taxon>Vespinae</taxon>
        <taxon>Vespula</taxon>
    </lineage>
</organism>